<feature type="transmembrane region" description="Helical" evidence="1">
    <location>
        <begin position="575"/>
        <end position="595"/>
    </location>
</feature>
<accession>A0A1B6BYN9</accession>
<evidence type="ECO:0000256" key="1">
    <source>
        <dbReference type="SAM" id="Phobius"/>
    </source>
</evidence>
<dbReference type="EMBL" id="GEDC01030906">
    <property type="protein sequence ID" value="JAS06392.1"/>
    <property type="molecule type" value="Transcribed_RNA"/>
</dbReference>
<dbReference type="PANTHER" id="PTHR11161">
    <property type="entry name" value="O-ACYLTRANSFERASE"/>
    <property type="match status" value="1"/>
</dbReference>
<dbReference type="SMART" id="SM00703">
    <property type="entry name" value="NRF"/>
    <property type="match status" value="1"/>
</dbReference>
<feature type="transmembrane region" description="Helical" evidence="1">
    <location>
        <begin position="225"/>
        <end position="249"/>
    </location>
</feature>
<feature type="transmembrane region" description="Helical" evidence="1">
    <location>
        <begin position="649"/>
        <end position="671"/>
    </location>
</feature>
<proteinExistence type="predicted"/>
<feature type="transmembrane region" description="Helical" evidence="1">
    <location>
        <begin position="285"/>
        <end position="306"/>
    </location>
</feature>
<evidence type="ECO:0000313" key="3">
    <source>
        <dbReference type="EMBL" id="JAS06392.1"/>
    </source>
</evidence>
<keyword evidence="1" id="KW-0812">Transmembrane</keyword>
<dbReference type="InterPro" id="IPR002656">
    <property type="entry name" value="Acyl_transf_3_dom"/>
</dbReference>
<feature type="non-terminal residue" evidence="3">
    <location>
        <position position="1"/>
    </location>
</feature>
<dbReference type="Pfam" id="PF20146">
    <property type="entry name" value="NRF"/>
    <property type="match status" value="1"/>
</dbReference>
<keyword evidence="1" id="KW-1133">Transmembrane helix</keyword>
<dbReference type="InterPro" id="IPR006621">
    <property type="entry name" value="Nose-resist-to-fluoxetine_N"/>
</dbReference>
<evidence type="ECO:0000259" key="2">
    <source>
        <dbReference type="SMART" id="SM00703"/>
    </source>
</evidence>
<dbReference type="GO" id="GO:0016747">
    <property type="term" value="F:acyltransferase activity, transferring groups other than amino-acyl groups"/>
    <property type="evidence" value="ECO:0007669"/>
    <property type="project" value="InterPro"/>
</dbReference>
<feature type="transmembrane region" description="Helical" evidence="1">
    <location>
        <begin position="370"/>
        <end position="390"/>
    </location>
</feature>
<feature type="transmembrane region" description="Helical" evidence="1">
    <location>
        <begin position="542"/>
        <end position="563"/>
    </location>
</feature>
<protein>
    <recommendedName>
        <fullName evidence="2">Nose resistant-to-fluoxetine protein N-terminal domain-containing protein</fullName>
    </recommendedName>
</protein>
<sequence length="707" mass="80250">YINLHQLLCCSCANMERTLLLAVVVLVWITEARGDSFVHQIQQELKGNFAPIKEAVIPSSMADEIFFQILTYYAPVDAESERCRNDSNSYVEAALRNELWALQMFDASSKMEAGTLEGNFQGLGSYDACIGIDSPKKFVGQHCTVDISGISSPTINKLQTPENDSLMPVQPFNPVISLCVPSSCTTRDVQTHMNIAVEPLNLTARVTSRSCSTRYPESLETKDYAAIYIICCILALTVLSTLYDMVFYYKEKERSSGLLSSFSLYKNLPKLNTKRDDNELSSINGLRFIAIVWIVIGHRYIVGFSVPNFGLSKPEIYLQHWTMAPIHNVMLAVEIFLVLSGLLVTYTFLKSMEDNKGFNLLKFYFHRYMRITPVYAMMILVDGVILYHLADGPMWKRLAGAHRDICSVNWWPGLLYISNYFYVDTYRTCVLQTWYLSTDMQLFVFSPLLLIPLHQKPKLGLTLIFACFISTITASFINANYHELKAGSLLTIARKTERNFYLEYTKTHLRSASYFIGMALGYFVYLFKQGNLKVNLSKETRLIGWILSGALMFGVIFSITIFQSKDFHAVQTIDSLYIALYRPVFSIGLVWVIFMGITGHGGFVNKMLSLAVLKPLATLTYGIYMTHLTYQTYEISRTRVPVDYTPFDIMVKCLADILASIVAAAILFLTVEAPFVEVDKWLFAKKEEKKEVKDLVLPVYANEKTKL</sequence>
<dbReference type="Pfam" id="PF01757">
    <property type="entry name" value="Acyl_transf_3"/>
    <property type="match status" value="1"/>
</dbReference>
<reference evidence="3" key="1">
    <citation type="submission" date="2015-12" db="EMBL/GenBank/DDBJ databases">
        <title>De novo transcriptome assembly of four potential Pierce s Disease insect vectors from Arizona vineyards.</title>
        <authorList>
            <person name="Tassone E.E."/>
        </authorList>
    </citation>
    <scope>NUCLEOTIDE SEQUENCE</scope>
</reference>
<feature type="transmembrane region" description="Helical" evidence="1">
    <location>
        <begin position="607"/>
        <end position="629"/>
    </location>
</feature>
<keyword evidence="1" id="KW-0472">Membrane</keyword>
<feature type="transmembrane region" description="Helical" evidence="1">
    <location>
        <begin position="512"/>
        <end position="530"/>
    </location>
</feature>
<feature type="domain" description="Nose resistant-to-fluoxetine protein N-terminal" evidence="2">
    <location>
        <begin position="80"/>
        <end position="213"/>
    </location>
</feature>
<dbReference type="AlphaFoldDB" id="A0A1B6BYN9"/>
<dbReference type="InterPro" id="IPR052728">
    <property type="entry name" value="O2_lipid_transport_reg"/>
</dbReference>
<gene>
    <name evidence="3" type="ORF">g.21771</name>
</gene>
<feature type="transmembrane region" description="Helical" evidence="1">
    <location>
        <begin position="326"/>
        <end position="349"/>
    </location>
</feature>
<feature type="transmembrane region" description="Helical" evidence="1">
    <location>
        <begin position="460"/>
        <end position="481"/>
    </location>
</feature>
<organism evidence="3">
    <name type="scientific">Clastoptera arizonana</name>
    <name type="common">Arizona spittle bug</name>
    <dbReference type="NCBI Taxonomy" id="38151"/>
    <lineage>
        <taxon>Eukaryota</taxon>
        <taxon>Metazoa</taxon>
        <taxon>Ecdysozoa</taxon>
        <taxon>Arthropoda</taxon>
        <taxon>Hexapoda</taxon>
        <taxon>Insecta</taxon>
        <taxon>Pterygota</taxon>
        <taxon>Neoptera</taxon>
        <taxon>Paraneoptera</taxon>
        <taxon>Hemiptera</taxon>
        <taxon>Auchenorrhyncha</taxon>
        <taxon>Cercopoidea</taxon>
        <taxon>Clastopteridae</taxon>
        <taxon>Clastoptera</taxon>
    </lineage>
</organism>
<feature type="non-terminal residue" evidence="3">
    <location>
        <position position="707"/>
    </location>
</feature>
<dbReference type="PANTHER" id="PTHR11161:SF0">
    <property type="entry name" value="O-ACYLTRANSFERASE LIKE PROTEIN"/>
    <property type="match status" value="1"/>
</dbReference>
<name>A0A1B6BYN9_9HEMI</name>